<evidence type="ECO:0000256" key="1">
    <source>
        <dbReference type="ARBA" id="ARBA00007613"/>
    </source>
</evidence>
<comment type="subcellular location">
    <subcellularLocation>
        <location evidence="2">Cell membrane</location>
        <topology evidence="2">Lipid-anchor</topology>
    </subcellularLocation>
</comment>
<dbReference type="GO" id="GO:0005886">
    <property type="term" value="C:plasma membrane"/>
    <property type="evidence" value="ECO:0007669"/>
    <property type="project" value="UniProtKB-SubCell"/>
</dbReference>
<comment type="caution">
    <text evidence="3">The sequence shown here is derived from an EMBL/GenBank/DDBJ whole genome shotgun (WGS) entry which is preliminary data.</text>
</comment>
<proteinExistence type="inferred from homology"/>
<keyword evidence="2" id="KW-1134">Transmembrane beta strand</keyword>
<keyword evidence="2" id="KW-0812">Transmembrane</keyword>
<keyword evidence="2" id="KW-0564">Palmitate</keyword>
<dbReference type="SUPFAM" id="SSF56954">
    <property type="entry name" value="Outer membrane efflux proteins (OEP)"/>
    <property type="match status" value="1"/>
</dbReference>
<keyword evidence="2" id="KW-0449">Lipoprotein</keyword>
<comment type="similarity">
    <text evidence="1 2">Belongs to the outer membrane factor (OMF) (TC 1.B.17) family.</text>
</comment>
<sequence length="455" mass="51131">MRHGLKYIIHALILTAAISLSACQIGRKYTRPNIELPAALSDEENTDSTSMADISWKEVYTDTILQNLISKSLVYNKDMQMAAARIKELAEMKRINYANMFPAFGAKIYAEKEREHHGNSNQFDLKAAMSWELDFWGKLRWAHDESIAELMASVENRRALQISLIAQVAQTYYELVALDNELSIVHQTVTARRESEHLARIRYEGGLTSEVTYRQAQVELSRTETLVPDLELQITTKENELALLTGEYPHRIERSTLPQEVIFPDSLPVGLPSSLLERRPDVREAEQQLIAANAKVGVAYTSMFPNITLTGYLGTESDDLKGVLSSPYHFLSANLLQPIFAMGKNKARHRAAKAAYERATYAYEKAVLTAFKDAYNAIANFNKVKEIYKTRYDLENSSKTALSLALVQYVNGAIGYMDLLDAQRTYLDAQIGLSNALLDSQLAKVNLYKALGGGW</sequence>
<evidence type="ECO:0000313" key="4">
    <source>
        <dbReference type="Proteomes" id="UP000036951"/>
    </source>
</evidence>
<dbReference type="Gene3D" id="2.20.200.10">
    <property type="entry name" value="Outer membrane efflux proteins (OEP)"/>
    <property type="match status" value="1"/>
</dbReference>
<name>A0A8E1URP1_9BACT</name>
<dbReference type="PANTHER" id="PTHR30203">
    <property type="entry name" value="OUTER MEMBRANE CATION EFFLUX PROTEIN"/>
    <property type="match status" value="1"/>
</dbReference>
<evidence type="ECO:0000256" key="2">
    <source>
        <dbReference type="RuleBase" id="RU362097"/>
    </source>
</evidence>
<dbReference type="InterPro" id="IPR010131">
    <property type="entry name" value="MdtP/NodT-like"/>
</dbReference>
<protein>
    <submittedName>
        <fullName evidence="3">Membrane protein</fullName>
    </submittedName>
</protein>
<dbReference type="PROSITE" id="PS51257">
    <property type="entry name" value="PROKAR_LIPOPROTEIN"/>
    <property type="match status" value="1"/>
</dbReference>
<dbReference type="AlphaFoldDB" id="A0A8E1URP1"/>
<accession>A0A8E1URP1</accession>
<dbReference type="PANTHER" id="PTHR30203:SF33">
    <property type="entry name" value="BLR4455 PROTEIN"/>
    <property type="match status" value="1"/>
</dbReference>
<keyword evidence="2" id="KW-0472">Membrane</keyword>
<dbReference type="RefSeq" id="WP_053397429.1">
    <property type="nucleotide sequence ID" value="NZ_LFQU01000001.1"/>
</dbReference>
<evidence type="ECO:0000313" key="3">
    <source>
        <dbReference type="EMBL" id="KOO69786.1"/>
    </source>
</evidence>
<organism evidence="3 4">
    <name type="scientific">Xylanibacter rarus</name>
    <dbReference type="NCBI Taxonomy" id="1676614"/>
    <lineage>
        <taxon>Bacteria</taxon>
        <taxon>Pseudomonadati</taxon>
        <taxon>Bacteroidota</taxon>
        <taxon>Bacteroidia</taxon>
        <taxon>Bacteroidales</taxon>
        <taxon>Prevotellaceae</taxon>
        <taxon>Xylanibacter</taxon>
    </lineage>
</organism>
<dbReference type="EMBL" id="LFQU01000001">
    <property type="protein sequence ID" value="KOO69786.1"/>
    <property type="molecule type" value="Genomic_DNA"/>
</dbReference>
<gene>
    <name evidence="3" type="ORF">ACU52_01165</name>
</gene>
<dbReference type="OrthoDB" id="9770517at2"/>
<dbReference type="InterPro" id="IPR003423">
    <property type="entry name" value="OMP_efflux"/>
</dbReference>
<keyword evidence="4" id="KW-1185">Reference proteome</keyword>
<reference evidence="3 4" key="1">
    <citation type="submission" date="2015-06" db="EMBL/GenBank/DDBJ databases">
        <title>Prevotella sp. 109, sp. nov., a novel member of the family Prevotellaceae isolated from human faeces.</title>
        <authorList>
            <person name="Shkoporov A.N."/>
            <person name="Chaplin A.V."/>
            <person name="Kafarskaia L.I."/>
            <person name="Efimov B.A."/>
        </authorList>
    </citation>
    <scope>NUCLEOTIDE SEQUENCE [LARGE SCALE GENOMIC DNA]</scope>
    <source>
        <strain evidence="3 4">109</strain>
    </source>
</reference>
<dbReference type="Gene3D" id="1.20.1600.10">
    <property type="entry name" value="Outer membrane efflux proteins (OEP)"/>
    <property type="match status" value="1"/>
</dbReference>
<dbReference type="Pfam" id="PF02321">
    <property type="entry name" value="OEP"/>
    <property type="match status" value="2"/>
</dbReference>
<dbReference type="NCBIfam" id="TIGR01845">
    <property type="entry name" value="outer_NodT"/>
    <property type="match status" value="1"/>
</dbReference>
<dbReference type="GO" id="GO:0015562">
    <property type="term" value="F:efflux transmembrane transporter activity"/>
    <property type="evidence" value="ECO:0007669"/>
    <property type="project" value="InterPro"/>
</dbReference>
<dbReference type="Proteomes" id="UP000036951">
    <property type="component" value="Unassembled WGS sequence"/>
</dbReference>